<evidence type="ECO:0000313" key="2">
    <source>
        <dbReference type="EMBL" id="KFB53459.1"/>
    </source>
</evidence>
<reference evidence="2 4" key="1">
    <citation type="journal article" date="2014" name="BMC Genomics">
        <title>Genome sequence of Anopheles sinensis provides insight into genetics basis of mosquito competence for malaria parasites.</title>
        <authorList>
            <person name="Zhou D."/>
            <person name="Zhang D."/>
            <person name="Ding G."/>
            <person name="Shi L."/>
            <person name="Hou Q."/>
            <person name="Ye Y."/>
            <person name="Xu Y."/>
            <person name="Zhou H."/>
            <person name="Xiong C."/>
            <person name="Li S."/>
            <person name="Yu J."/>
            <person name="Hong S."/>
            <person name="Yu X."/>
            <person name="Zou P."/>
            <person name="Chen C."/>
            <person name="Chang X."/>
            <person name="Wang W."/>
            <person name="Lv Y."/>
            <person name="Sun Y."/>
            <person name="Ma L."/>
            <person name="Shen B."/>
            <person name="Zhu C."/>
        </authorList>
    </citation>
    <scope>NUCLEOTIDE SEQUENCE [LARGE SCALE GENOMIC DNA]</scope>
</reference>
<sequence length="172" mass="19117">MPPHIHPNYRALSSRETRDQMGPFFRPTLPVAENCGTHRKHSPVCVRAGPPVGFGQPVPARTSVSPIPQHNMQIFILKRLIGKRAPDRMHHGRNGRCHLKAARTATTDASDVRRKLSVRFFLRVTLFSHPFYSGLVNQWAGPAGLPVGNGNRRNVRTAFDENGDAPAQLDCT</sequence>
<gene>
    <name evidence="2" type="ORF">ZHAS_00021965</name>
</gene>
<dbReference type="Proteomes" id="UP000030765">
    <property type="component" value="Unassembled WGS sequence"/>
</dbReference>
<evidence type="ECO:0000313" key="4">
    <source>
        <dbReference type="Proteomes" id="UP000030765"/>
    </source>
</evidence>
<accession>A0A084WTB5</accession>
<dbReference type="AlphaFoldDB" id="A0A084WTB5"/>
<evidence type="ECO:0000313" key="3">
    <source>
        <dbReference type="EnsemblMetazoa" id="ASIC021965-PA"/>
    </source>
</evidence>
<name>A0A084WTB5_ANOSI</name>
<protein>
    <submittedName>
        <fullName evidence="2 3">Glutamate synthase (Ferredoxin)</fullName>
    </submittedName>
</protein>
<dbReference type="EnsemblMetazoa" id="ASIC021965-RA">
    <property type="protein sequence ID" value="ASIC021965-PA"/>
    <property type="gene ID" value="ASIC021965"/>
</dbReference>
<dbReference type="EMBL" id="ATLV01026883">
    <property type="status" value="NOT_ANNOTATED_CDS"/>
    <property type="molecule type" value="Genomic_DNA"/>
</dbReference>
<dbReference type="VEuPathDB" id="VectorBase:ASIC021965"/>
<evidence type="ECO:0000256" key="1">
    <source>
        <dbReference type="SAM" id="MobiDB-lite"/>
    </source>
</evidence>
<reference evidence="3" key="2">
    <citation type="submission" date="2020-05" db="UniProtKB">
        <authorList>
            <consortium name="EnsemblMetazoa"/>
        </authorList>
    </citation>
    <scope>IDENTIFICATION</scope>
</reference>
<dbReference type="EMBL" id="KE525420">
    <property type="protein sequence ID" value="KFB53459.1"/>
    <property type="molecule type" value="Genomic_DNA"/>
</dbReference>
<keyword evidence="4" id="KW-1185">Reference proteome</keyword>
<organism evidence="2">
    <name type="scientific">Anopheles sinensis</name>
    <name type="common">Mosquito</name>
    <dbReference type="NCBI Taxonomy" id="74873"/>
    <lineage>
        <taxon>Eukaryota</taxon>
        <taxon>Metazoa</taxon>
        <taxon>Ecdysozoa</taxon>
        <taxon>Arthropoda</taxon>
        <taxon>Hexapoda</taxon>
        <taxon>Insecta</taxon>
        <taxon>Pterygota</taxon>
        <taxon>Neoptera</taxon>
        <taxon>Endopterygota</taxon>
        <taxon>Diptera</taxon>
        <taxon>Nematocera</taxon>
        <taxon>Culicoidea</taxon>
        <taxon>Culicidae</taxon>
        <taxon>Anophelinae</taxon>
        <taxon>Anopheles</taxon>
    </lineage>
</organism>
<feature type="region of interest" description="Disordered" evidence="1">
    <location>
        <begin position="1"/>
        <end position="23"/>
    </location>
</feature>
<proteinExistence type="predicted"/>